<dbReference type="EMBL" id="JBHTLD010000098">
    <property type="protein sequence ID" value="MFD1186866.1"/>
    <property type="molecule type" value="Genomic_DNA"/>
</dbReference>
<sequence length="703" mass="79523">MLRWAPYPVVRVALSFILGILLYLIFGRQEGLAPGLPAFFFALFVLAFILSRKYKTVFATDVAGVVATLTFVVFGYFMTQQRTQVYQPAHLSHLPTAPAYYVGVVDDYVLQKPGYQSTVLAVEQVQVNGQWQRATGKVQLSVPHDSEEEYELKYGDVLLIKGARQEVAPPLNPNQFDYRKYLANKGIHFRHYLPSFQFHKLGSEPANPVLYYSIQLRRNLDEVLRERIGEKREYAIASALILGVKDELDNSIRQAYADTGTMHVLAVSGLHVGLIYTLLMLVLAKFNSSARQRWAGAILVLAILWLYAFITGLSPSVLRAVLMFSLVTVGLALKRRTVVYNTVSVAALGLLFWNPYNLLEVGFQLSFLAVLGIVYIQPKLYRLLEIDNFILDFIWAYFTVAIAAQLATLPLGLYYFHQFPMYFWLANIVVVPLATLVLYSGVVALLFSWIPVVSDWLFGLHLVLTYLMNDFNLWVQGWPQALINGIDITLLQVLLLYALLFAFILFLAFNKLRYLSIAVGVVAILAVQEIVEAQQQQNQKQLLIYSVRGSTGIGLVQGQQAVLLADSALLYNYSNFTFNVQPHLWQVGVQEPKISSLMGDSLGLTSLIILPDSNQLLVWQGQRWLILSHPPKLKPKPGFAVDYLLLRQNVRVKPEELQEYRFDKIILDASSAPWYRKRLHQQLDTLGIAYYDVADSGAFVVEF</sequence>
<dbReference type="PANTHER" id="PTHR30619:SF1">
    <property type="entry name" value="RECOMBINATION PROTEIN 2"/>
    <property type="match status" value="1"/>
</dbReference>
<feature type="transmembrane region" description="Helical" evidence="6">
    <location>
        <begin position="338"/>
        <end position="356"/>
    </location>
</feature>
<protein>
    <submittedName>
        <fullName evidence="9">ComEC/Rec2 family competence protein</fullName>
    </submittedName>
</protein>
<keyword evidence="3 6" id="KW-0812">Transmembrane</keyword>
<evidence type="ECO:0000256" key="4">
    <source>
        <dbReference type="ARBA" id="ARBA00022989"/>
    </source>
</evidence>
<dbReference type="NCBIfam" id="TIGR00360">
    <property type="entry name" value="ComEC_N-term"/>
    <property type="match status" value="1"/>
</dbReference>
<name>A0ABW3SSE8_9BACT</name>
<dbReference type="InterPro" id="IPR025405">
    <property type="entry name" value="DUF4131"/>
</dbReference>
<feature type="transmembrane region" description="Helical" evidence="6">
    <location>
        <begin position="488"/>
        <end position="507"/>
    </location>
</feature>
<feature type="transmembrane region" description="Helical" evidence="6">
    <location>
        <begin position="57"/>
        <end position="78"/>
    </location>
</feature>
<feature type="transmembrane region" description="Helical" evidence="6">
    <location>
        <begin position="294"/>
        <end position="310"/>
    </location>
</feature>
<reference evidence="10" key="1">
    <citation type="journal article" date="2019" name="Int. J. Syst. Evol. Microbiol.">
        <title>The Global Catalogue of Microorganisms (GCM) 10K type strain sequencing project: providing services to taxonomists for standard genome sequencing and annotation.</title>
        <authorList>
            <consortium name="The Broad Institute Genomics Platform"/>
            <consortium name="The Broad Institute Genome Sequencing Center for Infectious Disease"/>
            <person name="Wu L."/>
            <person name="Ma J."/>
        </authorList>
    </citation>
    <scope>NUCLEOTIDE SEQUENCE [LARGE SCALE GENOMIC DNA]</scope>
    <source>
        <strain evidence="10">JCM 31319</strain>
    </source>
</reference>
<evidence type="ECO:0000313" key="9">
    <source>
        <dbReference type="EMBL" id="MFD1186866.1"/>
    </source>
</evidence>
<evidence type="ECO:0000256" key="1">
    <source>
        <dbReference type="ARBA" id="ARBA00004651"/>
    </source>
</evidence>
<keyword evidence="10" id="KW-1185">Reference proteome</keyword>
<feature type="transmembrane region" description="Helical" evidence="6">
    <location>
        <begin position="421"/>
        <end position="439"/>
    </location>
</feature>
<feature type="transmembrane region" description="Helical" evidence="6">
    <location>
        <begin position="32"/>
        <end position="50"/>
    </location>
</feature>
<feature type="transmembrane region" description="Helical" evidence="6">
    <location>
        <begin position="393"/>
        <end position="415"/>
    </location>
</feature>
<evidence type="ECO:0000256" key="2">
    <source>
        <dbReference type="ARBA" id="ARBA00022475"/>
    </source>
</evidence>
<accession>A0ABW3SSE8</accession>
<keyword evidence="4 6" id="KW-1133">Transmembrane helix</keyword>
<dbReference type="Pfam" id="PF03772">
    <property type="entry name" value="Competence"/>
    <property type="match status" value="1"/>
</dbReference>
<dbReference type="InterPro" id="IPR052159">
    <property type="entry name" value="Competence_DNA_uptake"/>
</dbReference>
<feature type="transmembrane region" description="Helical" evidence="6">
    <location>
        <begin position="7"/>
        <end position="26"/>
    </location>
</feature>
<feature type="domain" description="DUF4131" evidence="8">
    <location>
        <begin position="32"/>
        <end position="194"/>
    </location>
</feature>
<feature type="transmembrane region" description="Helical" evidence="6">
    <location>
        <begin position="362"/>
        <end position="381"/>
    </location>
</feature>
<dbReference type="InterPro" id="IPR004477">
    <property type="entry name" value="ComEC_N"/>
</dbReference>
<dbReference type="Pfam" id="PF13567">
    <property type="entry name" value="DUF4131"/>
    <property type="match status" value="1"/>
</dbReference>
<gene>
    <name evidence="9" type="ORF">ACFQ2O_11675</name>
</gene>
<evidence type="ECO:0000256" key="5">
    <source>
        <dbReference type="ARBA" id="ARBA00023136"/>
    </source>
</evidence>
<keyword evidence="2" id="KW-1003">Cell membrane</keyword>
<evidence type="ECO:0000259" key="8">
    <source>
        <dbReference type="Pfam" id="PF13567"/>
    </source>
</evidence>
<keyword evidence="5 6" id="KW-0472">Membrane</keyword>
<evidence type="ECO:0000259" key="7">
    <source>
        <dbReference type="Pfam" id="PF03772"/>
    </source>
</evidence>
<proteinExistence type="predicted"/>
<evidence type="ECO:0000256" key="6">
    <source>
        <dbReference type="SAM" id="Phobius"/>
    </source>
</evidence>
<comment type="caution">
    <text evidence="9">The sequence shown here is derived from an EMBL/GenBank/DDBJ whole genome shotgun (WGS) entry which is preliminary data.</text>
</comment>
<evidence type="ECO:0000313" key="10">
    <source>
        <dbReference type="Proteomes" id="UP001597094"/>
    </source>
</evidence>
<dbReference type="PANTHER" id="PTHR30619">
    <property type="entry name" value="DNA INTERNALIZATION/COMPETENCE PROTEIN COMEC/REC2"/>
    <property type="match status" value="1"/>
</dbReference>
<evidence type="ECO:0000256" key="3">
    <source>
        <dbReference type="ARBA" id="ARBA00022692"/>
    </source>
</evidence>
<comment type="subcellular location">
    <subcellularLocation>
        <location evidence="1">Cell membrane</location>
        <topology evidence="1">Multi-pass membrane protein</topology>
    </subcellularLocation>
</comment>
<dbReference type="Proteomes" id="UP001597094">
    <property type="component" value="Unassembled WGS sequence"/>
</dbReference>
<organism evidence="9 10">
    <name type="scientific">Pontibacter rugosus</name>
    <dbReference type="NCBI Taxonomy" id="1745966"/>
    <lineage>
        <taxon>Bacteria</taxon>
        <taxon>Pseudomonadati</taxon>
        <taxon>Bacteroidota</taxon>
        <taxon>Cytophagia</taxon>
        <taxon>Cytophagales</taxon>
        <taxon>Hymenobacteraceae</taxon>
        <taxon>Pontibacter</taxon>
    </lineage>
</organism>
<feature type="transmembrane region" description="Helical" evidence="6">
    <location>
        <begin position="262"/>
        <end position="282"/>
    </location>
</feature>
<dbReference type="RefSeq" id="WP_377527645.1">
    <property type="nucleotide sequence ID" value="NZ_JBHTLD010000098.1"/>
</dbReference>
<feature type="domain" description="ComEC/Rec2-related protein" evidence="7">
    <location>
        <begin position="240"/>
        <end position="507"/>
    </location>
</feature>